<dbReference type="InterPro" id="IPR036390">
    <property type="entry name" value="WH_DNA-bd_sf"/>
</dbReference>
<dbReference type="InterPro" id="IPR000944">
    <property type="entry name" value="Tscrpt_reg_Rrf2"/>
</dbReference>
<gene>
    <name evidence="1" type="ORF">ikelab_02460</name>
    <name evidence="4" type="ORF">PWF74_03825</name>
    <name evidence="2" type="ORF">QHR29_01435</name>
    <name evidence="3" type="ORF">SAMN05216438_101100</name>
</gene>
<dbReference type="PANTHER" id="PTHR33221:SF15">
    <property type="entry name" value="HTH-TYPE TRANSCRIPTIONAL REGULATOR YWGB-RELATED"/>
    <property type="match status" value="1"/>
</dbReference>
<evidence type="ECO:0000313" key="6">
    <source>
        <dbReference type="Proteomes" id="UP000504756"/>
    </source>
</evidence>
<evidence type="ECO:0000313" key="3">
    <source>
        <dbReference type="EMBL" id="SFL07327.1"/>
    </source>
</evidence>
<reference evidence="3 5" key="1">
    <citation type="submission" date="2016-10" db="EMBL/GenBank/DDBJ databases">
        <authorList>
            <person name="de Groot N.N."/>
        </authorList>
    </citation>
    <scope>NUCLEOTIDE SEQUENCE [LARGE SCALE GENOMIC DNA]</scope>
    <source>
        <strain evidence="3 5">M79</strain>
    </source>
</reference>
<reference evidence="2" key="4">
    <citation type="submission" date="2023-04" db="EMBL/GenBank/DDBJ databases">
        <title>Genomic analysis of Lactococcus garvieae isolates.</title>
        <authorList>
            <person name="Zhanghang C."/>
        </authorList>
    </citation>
    <scope>NUCLEOTIDE SEQUENCE</scope>
    <source>
        <strain evidence="2">ZB-1</strain>
    </source>
</reference>
<dbReference type="PROSITE" id="PS51197">
    <property type="entry name" value="HTH_RRF2_2"/>
    <property type="match status" value="1"/>
</dbReference>
<dbReference type="Gene3D" id="1.10.10.10">
    <property type="entry name" value="Winged helix-like DNA-binding domain superfamily/Winged helix DNA-binding domain"/>
    <property type="match status" value="1"/>
</dbReference>
<dbReference type="GO" id="GO:0003700">
    <property type="term" value="F:DNA-binding transcription factor activity"/>
    <property type="evidence" value="ECO:0007669"/>
    <property type="project" value="TreeGrafter"/>
</dbReference>
<organism evidence="3 5">
    <name type="scientific">Lactococcus garvieae</name>
    <dbReference type="NCBI Taxonomy" id="1363"/>
    <lineage>
        <taxon>Bacteria</taxon>
        <taxon>Bacillati</taxon>
        <taxon>Bacillota</taxon>
        <taxon>Bacilli</taxon>
        <taxon>Lactobacillales</taxon>
        <taxon>Streptococcaceae</taxon>
        <taxon>Lactococcus</taxon>
    </lineage>
</organism>
<dbReference type="GO" id="GO:0005829">
    <property type="term" value="C:cytosol"/>
    <property type="evidence" value="ECO:0007669"/>
    <property type="project" value="TreeGrafter"/>
</dbReference>
<reference evidence="1 6" key="2">
    <citation type="submission" date="2020-06" db="EMBL/GenBank/DDBJ databases">
        <title>Draft genome sequence of Lactic acid bacteria from Okinawan-style tofu.</title>
        <authorList>
            <person name="Takara I."/>
            <person name="Ikematsu S."/>
        </authorList>
    </citation>
    <scope>NUCLEOTIDE SEQUENCE [LARGE SCALE GENOMIC DNA]</scope>
    <source>
        <strain evidence="6">lg38</strain>
        <strain evidence="1">Lg38</strain>
    </source>
</reference>
<proteinExistence type="predicted"/>
<dbReference type="OrthoDB" id="213028at2"/>
<dbReference type="AlphaFoldDB" id="A0A1I4ES18"/>
<name>A0A1I4ES18_9LACT</name>
<keyword evidence="3" id="KW-0238">DNA-binding</keyword>
<evidence type="ECO:0000313" key="1">
    <source>
        <dbReference type="EMBL" id="GFO50971.1"/>
    </source>
</evidence>
<dbReference type="InterPro" id="IPR036388">
    <property type="entry name" value="WH-like_DNA-bd_sf"/>
</dbReference>
<dbReference type="Proteomes" id="UP001157396">
    <property type="component" value="Unassembled WGS sequence"/>
</dbReference>
<evidence type="ECO:0000313" key="5">
    <source>
        <dbReference type="Proteomes" id="UP000181969"/>
    </source>
</evidence>
<sequence length="146" mass="16296">MQISSRFTIALHIFACIHTFEGEHKITSDFLATSINVNPVIIRRVLQQLKANELVHVVRGSGGAAIAKPVEDISLFDIYNAVEVINKKGLFHFHEHPSPDCSVGKNIHQVLDGKLDLIQKAMEDQMKAMSLQEVITDIDHYVAINP</sequence>
<evidence type="ECO:0000313" key="4">
    <source>
        <dbReference type="EMBL" id="WEA14647.1"/>
    </source>
</evidence>
<accession>A0A1I4ES18</accession>
<reference evidence="4" key="3">
    <citation type="submission" date="2023-02" db="EMBL/GenBank/DDBJ databases">
        <title>Comparative genomics and fermentation flavor characterization of five lactic acid bacteria reveal flavor biosynthesis metabolic pathways in fermented muskmelon puree.</title>
        <authorList>
            <person name="Yuan L."/>
            <person name="Li M."/>
            <person name="Xu X."/>
            <person name="Lao F."/>
            <person name="Wu J."/>
        </authorList>
    </citation>
    <scope>NUCLEOTIDE SEQUENCE</scope>
    <source>
        <strain evidence="4">Pa-2</strain>
    </source>
</reference>
<dbReference type="RefSeq" id="WP_004257440.1">
    <property type="nucleotide sequence ID" value="NZ_AP026069.1"/>
</dbReference>
<dbReference type="EMBL" id="JARYTV010000001">
    <property type="protein sequence ID" value="MDH7959140.1"/>
    <property type="molecule type" value="Genomic_DNA"/>
</dbReference>
<dbReference type="FunFam" id="1.10.10.10:FF:000138">
    <property type="entry name" value="Rrf2 family transcriptional regulator"/>
    <property type="match status" value="1"/>
</dbReference>
<dbReference type="Proteomes" id="UP000181969">
    <property type="component" value="Unassembled WGS sequence"/>
</dbReference>
<dbReference type="Proteomes" id="UP001217324">
    <property type="component" value="Chromosome"/>
</dbReference>
<dbReference type="Pfam" id="PF02082">
    <property type="entry name" value="Rrf2"/>
    <property type="match status" value="1"/>
</dbReference>
<dbReference type="EMBL" id="BLXU01000001">
    <property type="protein sequence ID" value="GFO50971.1"/>
    <property type="molecule type" value="Genomic_DNA"/>
</dbReference>
<evidence type="ECO:0000313" key="2">
    <source>
        <dbReference type="EMBL" id="MDH7959140.1"/>
    </source>
</evidence>
<dbReference type="GO" id="GO:0003677">
    <property type="term" value="F:DNA binding"/>
    <property type="evidence" value="ECO:0007669"/>
    <property type="project" value="UniProtKB-KW"/>
</dbReference>
<dbReference type="SUPFAM" id="SSF46785">
    <property type="entry name" value="Winged helix' DNA-binding domain"/>
    <property type="match status" value="1"/>
</dbReference>
<dbReference type="EMBL" id="CP118627">
    <property type="protein sequence ID" value="WEA14647.1"/>
    <property type="molecule type" value="Genomic_DNA"/>
</dbReference>
<dbReference type="GeneID" id="61074320"/>
<dbReference type="PANTHER" id="PTHR33221">
    <property type="entry name" value="WINGED HELIX-TURN-HELIX TRANSCRIPTIONAL REGULATOR, RRF2 FAMILY"/>
    <property type="match status" value="1"/>
</dbReference>
<protein>
    <submittedName>
        <fullName evidence="3">DNA-binding transcriptional regulator, IscR family</fullName>
    </submittedName>
    <submittedName>
        <fullName evidence="1">Rrf2 family transcriptional regulator</fullName>
    </submittedName>
</protein>
<dbReference type="Proteomes" id="UP000504756">
    <property type="component" value="Unassembled WGS sequence"/>
</dbReference>
<dbReference type="EMBL" id="FOTJ01000001">
    <property type="protein sequence ID" value="SFL07327.1"/>
    <property type="molecule type" value="Genomic_DNA"/>
</dbReference>